<dbReference type="AlphaFoldDB" id="A0AAD7NCX8"/>
<comment type="caution">
    <text evidence="14">The sequence shown here is derived from an EMBL/GenBank/DDBJ whole genome shotgun (WGS) entry which is preliminary data.</text>
</comment>
<dbReference type="InterPro" id="IPR036396">
    <property type="entry name" value="Cyt_P450_sf"/>
</dbReference>
<keyword evidence="5" id="KW-0349">Heme</keyword>
<comment type="cofactor">
    <cofactor evidence="1">
        <name>heme</name>
        <dbReference type="ChEBI" id="CHEBI:30413"/>
    </cofactor>
</comment>
<evidence type="ECO:0000256" key="1">
    <source>
        <dbReference type="ARBA" id="ARBA00001971"/>
    </source>
</evidence>
<organism evidence="14 15">
    <name type="scientific">Mycena metata</name>
    <dbReference type="NCBI Taxonomy" id="1033252"/>
    <lineage>
        <taxon>Eukaryota</taxon>
        <taxon>Fungi</taxon>
        <taxon>Dikarya</taxon>
        <taxon>Basidiomycota</taxon>
        <taxon>Agaricomycotina</taxon>
        <taxon>Agaricomycetes</taxon>
        <taxon>Agaricomycetidae</taxon>
        <taxon>Agaricales</taxon>
        <taxon>Marasmiineae</taxon>
        <taxon>Mycenaceae</taxon>
        <taxon>Mycena</taxon>
    </lineage>
</organism>
<evidence type="ECO:0000256" key="8">
    <source>
        <dbReference type="ARBA" id="ARBA00022989"/>
    </source>
</evidence>
<keyword evidence="8" id="KW-1133">Transmembrane helix</keyword>
<keyword evidence="10" id="KW-0408">Iron</keyword>
<dbReference type="InterPro" id="IPR001128">
    <property type="entry name" value="Cyt_P450"/>
</dbReference>
<evidence type="ECO:0000256" key="2">
    <source>
        <dbReference type="ARBA" id="ARBA00004370"/>
    </source>
</evidence>
<dbReference type="InterPro" id="IPR050121">
    <property type="entry name" value="Cytochrome_P450_monoxygenase"/>
</dbReference>
<proteinExistence type="inferred from homology"/>
<evidence type="ECO:0000256" key="5">
    <source>
        <dbReference type="ARBA" id="ARBA00022617"/>
    </source>
</evidence>
<dbReference type="PANTHER" id="PTHR24305">
    <property type="entry name" value="CYTOCHROME P450"/>
    <property type="match status" value="1"/>
</dbReference>
<dbReference type="Pfam" id="PF00067">
    <property type="entry name" value="p450"/>
    <property type="match status" value="1"/>
</dbReference>
<dbReference type="EMBL" id="JARKIB010000046">
    <property type="protein sequence ID" value="KAJ7756618.1"/>
    <property type="molecule type" value="Genomic_DNA"/>
</dbReference>
<evidence type="ECO:0000256" key="4">
    <source>
        <dbReference type="ARBA" id="ARBA00010617"/>
    </source>
</evidence>
<protein>
    <submittedName>
        <fullName evidence="14">Cytochrome P450</fullName>
    </submittedName>
</protein>
<comment type="pathway">
    <text evidence="3">Secondary metabolite biosynthesis; terpenoid biosynthesis.</text>
</comment>
<evidence type="ECO:0000256" key="12">
    <source>
        <dbReference type="ARBA" id="ARBA00023136"/>
    </source>
</evidence>
<keyword evidence="12" id="KW-0472">Membrane</keyword>
<dbReference type="PANTHER" id="PTHR24305:SF166">
    <property type="entry name" value="CYTOCHROME P450 12A4, MITOCHONDRIAL-RELATED"/>
    <property type="match status" value="1"/>
</dbReference>
<evidence type="ECO:0000313" key="15">
    <source>
        <dbReference type="Proteomes" id="UP001215598"/>
    </source>
</evidence>
<keyword evidence="11" id="KW-0503">Monooxygenase</keyword>
<dbReference type="GO" id="GO:0005506">
    <property type="term" value="F:iron ion binding"/>
    <property type="evidence" value="ECO:0007669"/>
    <property type="project" value="InterPro"/>
</dbReference>
<accession>A0AAD7NCX8</accession>
<comment type="subcellular location">
    <subcellularLocation>
        <location evidence="2">Membrane</location>
    </subcellularLocation>
</comment>
<evidence type="ECO:0000256" key="6">
    <source>
        <dbReference type="ARBA" id="ARBA00022692"/>
    </source>
</evidence>
<evidence type="ECO:0000256" key="9">
    <source>
        <dbReference type="ARBA" id="ARBA00023002"/>
    </source>
</evidence>
<keyword evidence="9" id="KW-0560">Oxidoreductase</keyword>
<dbReference type="PRINTS" id="PR00385">
    <property type="entry name" value="P450"/>
</dbReference>
<evidence type="ECO:0000256" key="7">
    <source>
        <dbReference type="ARBA" id="ARBA00022723"/>
    </source>
</evidence>
<name>A0AAD7NCX8_9AGAR</name>
<sequence>MKSHWDVILDSVASRDGAVIEVQECLDSIGIAGFSHDFRYIDGQKSAVTAAFEALQVIDTSIGSIIFYILSFNFPILLSVPTDRMRLLWALRASLDVIAQRLLENTRREKEAGVAEELTDKSVIGILLQAEMFGTDMRQEEVTAQWALIELAKHPEMQDKLRKDISRFSTDPIWDQLVAELPYLDATVLEVLRLHPPILEAAHDDIIPLGTPIVTPSGETISSIVIGKGTSVIAPIRCLDRSGVLWAPDAKEFKPERWFTDITTQAKELQGHRHLLTFHDGPRTCSGKALTELWQAALSVLSRNFVFEFPDGPETKIENHVSIISRPKVAGENRAKVPLKVTRVEWIDPLSPNHNGSGDKNGLGRNVSNRTKELQTHKKTVFNESP</sequence>
<evidence type="ECO:0000256" key="11">
    <source>
        <dbReference type="ARBA" id="ARBA00023033"/>
    </source>
</evidence>
<keyword evidence="7" id="KW-0479">Metal-binding</keyword>
<evidence type="ECO:0000256" key="13">
    <source>
        <dbReference type="SAM" id="MobiDB-lite"/>
    </source>
</evidence>
<dbReference type="Proteomes" id="UP001215598">
    <property type="component" value="Unassembled WGS sequence"/>
</dbReference>
<dbReference type="GO" id="GO:0020037">
    <property type="term" value="F:heme binding"/>
    <property type="evidence" value="ECO:0007669"/>
    <property type="project" value="InterPro"/>
</dbReference>
<comment type="similarity">
    <text evidence="4">Belongs to the cytochrome P450 family.</text>
</comment>
<feature type="region of interest" description="Disordered" evidence="13">
    <location>
        <begin position="348"/>
        <end position="386"/>
    </location>
</feature>
<evidence type="ECO:0000313" key="14">
    <source>
        <dbReference type="EMBL" id="KAJ7756618.1"/>
    </source>
</evidence>
<evidence type="ECO:0000256" key="3">
    <source>
        <dbReference type="ARBA" id="ARBA00004721"/>
    </source>
</evidence>
<dbReference type="GO" id="GO:0016705">
    <property type="term" value="F:oxidoreductase activity, acting on paired donors, with incorporation or reduction of molecular oxygen"/>
    <property type="evidence" value="ECO:0007669"/>
    <property type="project" value="InterPro"/>
</dbReference>
<reference evidence="14" key="1">
    <citation type="submission" date="2023-03" db="EMBL/GenBank/DDBJ databases">
        <title>Massive genome expansion in bonnet fungi (Mycena s.s.) driven by repeated elements and novel gene families across ecological guilds.</title>
        <authorList>
            <consortium name="Lawrence Berkeley National Laboratory"/>
            <person name="Harder C.B."/>
            <person name="Miyauchi S."/>
            <person name="Viragh M."/>
            <person name="Kuo A."/>
            <person name="Thoen E."/>
            <person name="Andreopoulos B."/>
            <person name="Lu D."/>
            <person name="Skrede I."/>
            <person name="Drula E."/>
            <person name="Henrissat B."/>
            <person name="Morin E."/>
            <person name="Kohler A."/>
            <person name="Barry K."/>
            <person name="LaButti K."/>
            <person name="Morin E."/>
            <person name="Salamov A."/>
            <person name="Lipzen A."/>
            <person name="Mereny Z."/>
            <person name="Hegedus B."/>
            <person name="Baldrian P."/>
            <person name="Stursova M."/>
            <person name="Weitz H."/>
            <person name="Taylor A."/>
            <person name="Grigoriev I.V."/>
            <person name="Nagy L.G."/>
            <person name="Martin F."/>
            <person name="Kauserud H."/>
        </authorList>
    </citation>
    <scope>NUCLEOTIDE SEQUENCE</scope>
    <source>
        <strain evidence="14">CBHHK182m</strain>
    </source>
</reference>
<keyword evidence="15" id="KW-1185">Reference proteome</keyword>
<dbReference type="SUPFAM" id="SSF48264">
    <property type="entry name" value="Cytochrome P450"/>
    <property type="match status" value="1"/>
</dbReference>
<gene>
    <name evidence="14" type="ORF">B0H16DRAFT_1538537</name>
</gene>
<dbReference type="Gene3D" id="1.10.630.10">
    <property type="entry name" value="Cytochrome P450"/>
    <property type="match status" value="1"/>
</dbReference>
<evidence type="ECO:0000256" key="10">
    <source>
        <dbReference type="ARBA" id="ARBA00023004"/>
    </source>
</evidence>
<dbReference type="GO" id="GO:0016020">
    <property type="term" value="C:membrane"/>
    <property type="evidence" value="ECO:0007669"/>
    <property type="project" value="UniProtKB-SubCell"/>
</dbReference>
<keyword evidence="6" id="KW-0812">Transmembrane</keyword>
<dbReference type="GO" id="GO:0004497">
    <property type="term" value="F:monooxygenase activity"/>
    <property type="evidence" value="ECO:0007669"/>
    <property type="project" value="UniProtKB-KW"/>
</dbReference>